<feature type="domain" description="NACHT" evidence="1">
    <location>
        <begin position="301"/>
        <end position="459"/>
    </location>
</feature>
<evidence type="ECO:0000259" key="1">
    <source>
        <dbReference type="Pfam" id="PF05729"/>
    </source>
</evidence>
<dbReference type="InterPro" id="IPR051082">
    <property type="entry name" value="Pentapeptide-BTB/POZ_domain"/>
</dbReference>
<dbReference type="Pfam" id="PF05729">
    <property type="entry name" value="NACHT"/>
    <property type="match status" value="1"/>
</dbReference>
<keyword evidence="4" id="KW-1185">Reference proteome</keyword>
<dbReference type="Gene3D" id="3.40.50.300">
    <property type="entry name" value="P-loop containing nucleotide triphosphate hydrolases"/>
    <property type="match status" value="1"/>
</dbReference>
<dbReference type="InterPro" id="IPR001646">
    <property type="entry name" value="5peptide_repeat"/>
</dbReference>
<dbReference type="EMBL" id="JACJST010000011">
    <property type="protein sequence ID" value="MBD2568957.1"/>
    <property type="molecule type" value="Genomic_DNA"/>
</dbReference>
<dbReference type="SUPFAM" id="SSF52540">
    <property type="entry name" value="P-loop containing nucleoside triphosphate hydrolases"/>
    <property type="match status" value="1"/>
</dbReference>
<dbReference type="PANTHER" id="PTHR14136">
    <property type="entry name" value="BTB_POZ DOMAIN-CONTAINING PROTEIN KCTD9"/>
    <property type="match status" value="1"/>
</dbReference>
<dbReference type="InterPro" id="IPR007111">
    <property type="entry name" value="NACHT_NTPase"/>
</dbReference>
<dbReference type="InterPro" id="IPR027417">
    <property type="entry name" value="P-loop_NTPase"/>
</dbReference>
<dbReference type="RefSeq" id="WP_190715318.1">
    <property type="nucleotide sequence ID" value="NZ_JACJST010000011.1"/>
</dbReference>
<reference evidence="3 4" key="1">
    <citation type="journal article" date="2020" name="ISME J.">
        <title>Comparative genomics reveals insights into cyanobacterial evolution and habitat adaptation.</title>
        <authorList>
            <person name="Chen M.Y."/>
            <person name="Teng W.K."/>
            <person name="Zhao L."/>
            <person name="Hu C.X."/>
            <person name="Zhou Y.K."/>
            <person name="Han B.P."/>
            <person name="Song L.R."/>
            <person name="Shu W.S."/>
        </authorList>
    </citation>
    <scope>NUCLEOTIDE SEQUENCE [LARGE SCALE GENOMIC DNA]</scope>
    <source>
        <strain evidence="3 4">FACHB-196</strain>
    </source>
</reference>
<organism evidence="3 4">
    <name type="scientific">Anabaena lutea FACHB-196</name>
    <dbReference type="NCBI Taxonomy" id="2692881"/>
    <lineage>
        <taxon>Bacteria</taxon>
        <taxon>Bacillati</taxon>
        <taxon>Cyanobacteriota</taxon>
        <taxon>Cyanophyceae</taxon>
        <taxon>Nostocales</taxon>
        <taxon>Nostocaceae</taxon>
        <taxon>Anabaena</taxon>
    </lineage>
</organism>
<comment type="caution">
    <text evidence="3">The sequence shown here is derived from an EMBL/GenBank/DDBJ whole genome shotgun (WGS) entry which is preliminary data.</text>
</comment>
<dbReference type="PANTHER" id="PTHR14136:SF17">
    <property type="entry name" value="BTB_POZ DOMAIN-CONTAINING PROTEIN KCTD9"/>
    <property type="match status" value="1"/>
</dbReference>
<protein>
    <submittedName>
        <fullName evidence="3">Pentapeptide repeat-containing protein</fullName>
    </submittedName>
</protein>
<evidence type="ECO:0000313" key="4">
    <source>
        <dbReference type="Proteomes" id="UP000640531"/>
    </source>
</evidence>
<dbReference type="Pfam" id="PF00805">
    <property type="entry name" value="Pentapeptide"/>
    <property type="match status" value="3"/>
</dbReference>
<gene>
    <name evidence="3" type="ORF">H6G59_13845</name>
</gene>
<evidence type="ECO:0000259" key="2">
    <source>
        <dbReference type="Pfam" id="PF22735"/>
    </source>
</evidence>
<dbReference type="Proteomes" id="UP000640531">
    <property type="component" value="Unassembled WGS sequence"/>
</dbReference>
<dbReference type="SUPFAM" id="SSF141571">
    <property type="entry name" value="Pentapeptide repeat-like"/>
    <property type="match status" value="1"/>
</dbReference>
<evidence type="ECO:0000313" key="3">
    <source>
        <dbReference type="EMBL" id="MBD2568957.1"/>
    </source>
</evidence>
<accession>A0ABR8FIB7</accession>
<sequence length="986" mass="110742">MAIPNIKQIWQKVTDTGEKIELGTDITTAAAGLVIALGVVPTAIATAPVTTATIASIPLIGLGGKWLQSISNNRKSQLEEWVALAVPLAYISSFDNLVRKNYWLEKRFNNAASGVEIQQEITELGKLELDAKLAKQALTDFTESHLGLILKRQLSSYLEKAGIDKYTAEIITGWVGWGTLNCIAELISQEIKSKSSLSEILNQNLIAAQEKIKNTKYSKINSYIQDQISPESSNTVIKERWQILGEKDLTIPDLYVPLQAELLDSNGKVIENANPKQSPVILEKWAKDLLINPNSQQQNQVMFIQGGPGRGKSVFCRVFAEWVHQNLHPVWTPILIRLRDISTFENDIKQTLRTAVNADFAEGDDGWLTDANTRFLFLLDGFDELRMQRSSTKGIEEFLKQIGDLQQSCDNNSQMGHRFLITGRDSALQGIERFIPHNLARVEICLMKEVFQKRWLQKWKRKFGEDKSLTFGKFLKSDSCPEQVKILAQEPLLLYLLAAMHRDGEITDSMFTGVSSNQAKITIYQKTVDWVLTKQRSKELNKEITALETEALKRILAEVGLCVIQTGGEYTLIKHINERLRCDEDAKEILEDAQRKLGDNPLRNALAAFYLKSASANGVKEGAVEFVHKSFSEFLFAQRLKNSCKQWIAGEEKKQRWRFKLAKKQLEEEIYDLFGYGGLTGEIVQYLIGLILLDRREQLTSEELLRLFTRLQDFYYDWCAGKFINAYRNNLIDEEYQENLPQNKMMQLHKYGKKIGLREVDIYTGLNVLILLFKLHNYAPDKDELKDKISFHPCHLSDSDIDQDLLHRIISYSNMIEIGEFLKIVGQHLNRADLRGADLSDANLSGANLSDANLRGADLSDANLSGANLSGANLSDANLFSANLSGANLFSANLNRADLSDANLSGANLNRADLRGADLSDADLRGANLSGAYLNRANLSDADLRGANLSDAYLIKTDLSGANFRRAKNLLPDQVKLATDWEEAIL</sequence>
<proteinExistence type="predicted"/>
<feature type="domain" description="NACHT N-terminal Helical" evidence="2">
    <location>
        <begin position="48"/>
        <end position="238"/>
    </location>
</feature>
<dbReference type="InterPro" id="IPR054568">
    <property type="entry name" value="NNH3"/>
</dbReference>
<name>A0ABR8FIB7_9NOST</name>
<dbReference type="Gene3D" id="2.160.20.80">
    <property type="entry name" value="E3 ubiquitin-protein ligase SopA"/>
    <property type="match status" value="1"/>
</dbReference>
<dbReference type="Pfam" id="PF22735">
    <property type="entry name" value="NNH3"/>
    <property type="match status" value="1"/>
</dbReference>